<comment type="caution">
    <text evidence="1">The sequence shown here is derived from an EMBL/GenBank/DDBJ whole genome shotgun (WGS) entry which is preliminary data.</text>
</comment>
<reference evidence="1" key="1">
    <citation type="submission" date="2020-11" db="EMBL/GenBank/DDBJ databases">
        <authorList>
            <consortium name="DOE Joint Genome Institute"/>
            <person name="Ahrendt S."/>
            <person name="Riley R."/>
            <person name="Andreopoulos W."/>
            <person name="Labutti K."/>
            <person name="Pangilinan J."/>
            <person name="Ruiz-Duenas F.J."/>
            <person name="Barrasa J.M."/>
            <person name="Sanchez-Garcia M."/>
            <person name="Camarero S."/>
            <person name="Miyauchi S."/>
            <person name="Serrano A."/>
            <person name="Linde D."/>
            <person name="Babiker R."/>
            <person name="Drula E."/>
            <person name="Ayuso-Fernandez I."/>
            <person name="Pacheco R."/>
            <person name="Padilla G."/>
            <person name="Ferreira P."/>
            <person name="Barriuso J."/>
            <person name="Kellner H."/>
            <person name="Castanera R."/>
            <person name="Alfaro M."/>
            <person name="Ramirez L."/>
            <person name="Pisabarro A.G."/>
            <person name="Kuo A."/>
            <person name="Tritt A."/>
            <person name="Lipzen A."/>
            <person name="He G."/>
            <person name="Yan M."/>
            <person name="Ng V."/>
            <person name="Cullen D."/>
            <person name="Martin F."/>
            <person name="Rosso M.-N."/>
            <person name="Henrissat B."/>
            <person name="Hibbett D."/>
            <person name="Martinez A.T."/>
            <person name="Grigoriev I.V."/>
        </authorList>
    </citation>
    <scope>NUCLEOTIDE SEQUENCE</scope>
    <source>
        <strain evidence="1">MF-IS2</strain>
    </source>
</reference>
<dbReference type="AlphaFoldDB" id="A0A9P5X8L8"/>
<organism evidence="1 2">
    <name type="scientific">Macrolepiota fuliginosa MF-IS2</name>
    <dbReference type="NCBI Taxonomy" id="1400762"/>
    <lineage>
        <taxon>Eukaryota</taxon>
        <taxon>Fungi</taxon>
        <taxon>Dikarya</taxon>
        <taxon>Basidiomycota</taxon>
        <taxon>Agaricomycotina</taxon>
        <taxon>Agaricomycetes</taxon>
        <taxon>Agaricomycetidae</taxon>
        <taxon>Agaricales</taxon>
        <taxon>Agaricineae</taxon>
        <taxon>Agaricaceae</taxon>
        <taxon>Macrolepiota</taxon>
    </lineage>
</organism>
<protein>
    <submittedName>
        <fullName evidence="1">Uncharacterized protein</fullName>
    </submittedName>
</protein>
<name>A0A9P5X8L8_9AGAR</name>
<evidence type="ECO:0000313" key="2">
    <source>
        <dbReference type="Proteomes" id="UP000807342"/>
    </source>
</evidence>
<dbReference type="EMBL" id="MU151306">
    <property type="protein sequence ID" value="KAF9445362.1"/>
    <property type="molecule type" value="Genomic_DNA"/>
</dbReference>
<gene>
    <name evidence="1" type="ORF">P691DRAFT_272743</name>
</gene>
<accession>A0A9P5X8L8</accession>
<evidence type="ECO:0000313" key="1">
    <source>
        <dbReference type="EMBL" id="KAF9445362.1"/>
    </source>
</evidence>
<proteinExistence type="predicted"/>
<dbReference type="Proteomes" id="UP000807342">
    <property type="component" value="Unassembled WGS sequence"/>
</dbReference>
<sequence length="83" mass="9356">MVRNAWIKIRGLVRHYSRSIWVEEGLGCECPGPQAVRSKRSAVESPRTASFDHLRRSYKGSGRVRSKAGHVESESFQGEVVEI</sequence>
<keyword evidence="2" id="KW-1185">Reference proteome</keyword>